<dbReference type="InParanoid" id="A0A409VL60"/>
<comment type="caution">
    <text evidence="2">The sequence shown here is derived from an EMBL/GenBank/DDBJ whole genome shotgun (WGS) entry which is preliminary data.</text>
</comment>
<evidence type="ECO:0000256" key="1">
    <source>
        <dbReference type="SAM" id="MobiDB-lite"/>
    </source>
</evidence>
<dbReference type="AlphaFoldDB" id="A0A409VL60"/>
<dbReference type="EMBL" id="NHYE01005616">
    <property type="protein sequence ID" value="PPQ67002.1"/>
    <property type="molecule type" value="Genomic_DNA"/>
</dbReference>
<keyword evidence="3" id="KW-1185">Reference proteome</keyword>
<dbReference type="PROSITE" id="PS00197">
    <property type="entry name" value="2FE2S_FER_1"/>
    <property type="match status" value="1"/>
</dbReference>
<evidence type="ECO:0000313" key="2">
    <source>
        <dbReference type="EMBL" id="PPQ67002.1"/>
    </source>
</evidence>
<protein>
    <recommendedName>
        <fullName evidence="4">2Fe-2S ferredoxin-type domain-containing protein</fullName>
    </recommendedName>
</protein>
<feature type="region of interest" description="Disordered" evidence="1">
    <location>
        <begin position="89"/>
        <end position="108"/>
    </location>
</feature>
<reference evidence="2 3" key="1">
    <citation type="journal article" date="2018" name="Evol. Lett.">
        <title>Horizontal gene cluster transfer increased hallucinogenic mushroom diversity.</title>
        <authorList>
            <person name="Reynolds H.T."/>
            <person name="Vijayakumar V."/>
            <person name="Gluck-Thaler E."/>
            <person name="Korotkin H.B."/>
            <person name="Matheny P.B."/>
            <person name="Slot J.C."/>
        </authorList>
    </citation>
    <scope>NUCLEOTIDE SEQUENCE [LARGE SCALE GENOMIC DNA]</scope>
    <source>
        <strain evidence="2 3">SRW20</strain>
    </source>
</reference>
<dbReference type="GO" id="GO:0051537">
    <property type="term" value="F:2 iron, 2 sulfur cluster binding"/>
    <property type="evidence" value="ECO:0007669"/>
    <property type="project" value="InterPro"/>
</dbReference>
<dbReference type="Proteomes" id="UP000284706">
    <property type="component" value="Unassembled WGS sequence"/>
</dbReference>
<dbReference type="InterPro" id="IPR006058">
    <property type="entry name" value="2Fe2S_fd_BS"/>
</dbReference>
<accession>A0A409VL60</accession>
<sequence>MTIIAAHSVELAGSLSSSSSNELPQAGLSLECGIGRCGGCQVRVGKWDREGGGRILELCRELWLGLGGMVGSVNRAQGMASATNIGWKSGLLKPQTTGPKWQQHEDPN</sequence>
<proteinExistence type="predicted"/>
<evidence type="ECO:0000313" key="3">
    <source>
        <dbReference type="Proteomes" id="UP000284706"/>
    </source>
</evidence>
<organism evidence="2 3">
    <name type="scientific">Gymnopilus dilepis</name>
    <dbReference type="NCBI Taxonomy" id="231916"/>
    <lineage>
        <taxon>Eukaryota</taxon>
        <taxon>Fungi</taxon>
        <taxon>Dikarya</taxon>
        <taxon>Basidiomycota</taxon>
        <taxon>Agaricomycotina</taxon>
        <taxon>Agaricomycetes</taxon>
        <taxon>Agaricomycetidae</taxon>
        <taxon>Agaricales</taxon>
        <taxon>Agaricineae</taxon>
        <taxon>Hymenogastraceae</taxon>
        <taxon>Gymnopilus</taxon>
    </lineage>
</organism>
<gene>
    <name evidence="2" type="ORF">CVT26_009962</name>
</gene>
<evidence type="ECO:0008006" key="4">
    <source>
        <dbReference type="Google" id="ProtNLM"/>
    </source>
</evidence>
<name>A0A409VL60_9AGAR</name>